<evidence type="ECO:0000259" key="3">
    <source>
        <dbReference type="Pfam" id="PF00291"/>
    </source>
</evidence>
<evidence type="ECO:0000313" key="5">
    <source>
        <dbReference type="Proteomes" id="UP000424462"/>
    </source>
</evidence>
<dbReference type="CDD" id="cd01561">
    <property type="entry name" value="CBS_like"/>
    <property type="match status" value="1"/>
</dbReference>
<keyword evidence="5" id="KW-1185">Reference proteome</keyword>
<keyword evidence="2" id="KW-0663">Pyridoxal phosphate</keyword>
<gene>
    <name evidence="4" type="primary">sbnA</name>
    <name evidence="4" type="ORF">COCCU_00340</name>
</gene>
<evidence type="ECO:0000313" key="4">
    <source>
        <dbReference type="EMBL" id="QGU06036.1"/>
    </source>
</evidence>
<evidence type="ECO:0000256" key="1">
    <source>
        <dbReference type="ARBA" id="ARBA00001933"/>
    </source>
</evidence>
<protein>
    <submittedName>
        <fullName evidence="4">Putative siderophore biosynthesis protein SbnA</fullName>
    </submittedName>
</protein>
<reference evidence="4 5" key="1">
    <citation type="submission" date="2019-11" db="EMBL/GenBank/DDBJ databases">
        <title>Complete genome sequence of Corynebacterium kalinowskii 1959, a novel Corynebacterium species isolated from soil of a small paddock in Vilsendorf, Germany.</title>
        <authorList>
            <person name="Schaffert L."/>
            <person name="Ruwe M."/>
            <person name="Milse J."/>
            <person name="Hanuschka K."/>
            <person name="Ortseifen V."/>
            <person name="Droste J."/>
            <person name="Brandt D."/>
            <person name="Schlueter L."/>
            <person name="Kutter Y."/>
            <person name="Vinke S."/>
            <person name="Viehoefer P."/>
            <person name="Jacob L."/>
            <person name="Luebke N.-C."/>
            <person name="Schulte-Berndt E."/>
            <person name="Hain C."/>
            <person name="Linder M."/>
            <person name="Schmidt P."/>
            <person name="Wollenschlaeger L."/>
            <person name="Luttermann T."/>
            <person name="Thieme E."/>
            <person name="Hassa J."/>
            <person name="Haak M."/>
            <person name="Wittchen M."/>
            <person name="Mentz A."/>
            <person name="Persicke M."/>
            <person name="Busche T."/>
            <person name="Ruckert C."/>
        </authorList>
    </citation>
    <scope>NUCLEOTIDE SEQUENCE [LARGE SCALE GENOMIC DNA]</scope>
    <source>
        <strain evidence="4 5">2039</strain>
    </source>
</reference>
<dbReference type="GO" id="GO:1901605">
    <property type="term" value="P:alpha-amino acid metabolic process"/>
    <property type="evidence" value="ECO:0007669"/>
    <property type="project" value="UniProtKB-ARBA"/>
</dbReference>
<proteinExistence type="predicted"/>
<dbReference type="Gene3D" id="3.40.50.1100">
    <property type="match status" value="2"/>
</dbReference>
<dbReference type="Pfam" id="PF00291">
    <property type="entry name" value="PALP"/>
    <property type="match status" value="1"/>
</dbReference>
<dbReference type="EMBL" id="CP046455">
    <property type="protein sequence ID" value="QGU06036.1"/>
    <property type="molecule type" value="Genomic_DNA"/>
</dbReference>
<sequence length="342" mass="36481">MDKVGRMYAPNISSPMGIRSTVGDTPLVRLDRLTSREDITVWAKLEEFNPGSSTKDRTAAALVDQGISSGLLTEGVSIVESSSGNLGIALSRECLLHGWPFHCVVDPRANARTVAIMKAFGAVVHMVEEPDPLTGDWLAARRNKVQELLKEIPCAVTLDQYSNRAAFEAHSEGTMREILDTLGHAPDLLFVAMSTTGTIGGCIKRLKEEKAATRALGVDAEGSVLFGGSRGTRNLPGFGAGVSPDLERDVAPDEIIRVADVDSVVGARALVHREGILAGASAGAVTAALLQRIHELPSGTEVVLILHDSGAAYVETIYDDEWVHSTLNIDAAELARREAALR</sequence>
<dbReference type="InterPro" id="IPR001926">
    <property type="entry name" value="TrpB-like_PALP"/>
</dbReference>
<organism evidence="4 5">
    <name type="scientific">Corynebacterium occultum</name>
    <dbReference type="NCBI Taxonomy" id="2675219"/>
    <lineage>
        <taxon>Bacteria</taxon>
        <taxon>Bacillati</taxon>
        <taxon>Actinomycetota</taxon>
        <taxon>Actinomycetes</taxon>
        <taxon>Mycobacteriales</taxon>
        <taxon>Corynebacteriaceae</taxon>
        <taxon>Corynebacterium</taxon>
    </lineage>
</organism>
<dbReference type="Proteomes" id="UP000424462">
    <property type="component" value="Chromosome"/>
</dbReference>
<evidence type="ECO:0000256" key="2">
    <source>
        <dbReference type="ARBA" id="ARBA00022898"/>
    </source>
</evidence>
<dbReference type="SUPFAM" id="SSF53686">
    <property type="entry name" value="Tryptophan synthase beta subunit-like PLP-dependent enzymes"/>
    <property type="match status" value="1"/>
</dbReference>
<dbReference type="InterPro" id="IPR036052">
    <property type="entry name" value="TrpB-like_PALP_sf"/>
</dbReference>
<feature type="domain" description="Tryptophan synthase beta chain-like PALP" evidence="3">
    <location>
        <begin position="19"/>
        <end position="307"/>
    </location>
</feature>
<dbReference type="InterPro" id="IPR050214">
    <property type="entry name" value="Cys_Synth/Cystath_Beta-Synth"/>
</dbReference>
<dbReference type="PANTHER" id="PTHR10314">
    <property type="entry name" value="CYSTATHIONINE BETA-SYNTHASE"/>
    <property type="match status" value="1"/>
</dbReference>
<dbReference type="KEGG" id="cok:COCCU_00340"/>
<dbReference type="AlphaFoldDB" id="A0A6B8W533"/>
<accession>A0A6B8W533</accession>
<comment type="cofactor">
    <cofactor evidence="1">
        <name>pyridoxal 5'-phosphate</name>
        <dbReference type="ChEBI" id="CHEBI:597326"/>
    </cofactor>
</comment>
<name>A0A6B8W533_9CORY</name>